<comment type="caution">
    <text evidence="1">The sequence shown here is derived from an EMBL/GenBank/DDBJ whole genome shotgun (WGS) entry which is preliminary data.</text>
</comment>
<evidence type="ECO:0000313" key="1">
    <source>
        <dbReference type="EMBL" id="OQD88371.1"/>
    </source>
</evidence>
<evidence type="ECO:0000313" key="2">
    <source>
        <dbReference type="Proteomes" id="UP000191672"/>
    </source>
</evidence>
<accession>A0A1V6QGM4</accession>
<gene>
    <name evidence="1" type="ORF">PENANT_c004G02871</name>
</gene>
<organism evidence="1 2">
    <name type="scientific">Penicillium antarcticum</name>
    <dbReference type="NCBI Taxonomy" id="416450"/>
    <lineage>
        <taxon>Eukaryota</taxon>
        <taxon>Fungi</taxon>
        <taxon>Dikarya</taxon>
        <taxon>Ascomycota</taxon>
        <taxon>Pezizomycotina</taxon>
        <taxon>Eurotiomycetes</taxon>
        <taxon>Eurotiomycetidae</taxon>
        <taxon>Eurotiales</taxon>
        <taxon>Aspergillaceae</taxon>
        <taxon>Penicillium</taxon>
    </lineage>
</organism>
<proteinExistence type="predicted"/>
<evidence type="ECO:0008006" key="3">
    <source>
        <dbReference type="Google" id="ProtNLM"/>
    </source>
</evidence>
<name>A0A1V6QGM4_9EURO</name>
<dbReference type="AlphaFoldDB" id="A0A1V6QGM4"/>
<sequence length="104" mass="11584">MTLKWIQNPDEFREVINRDEPTLIYFTDTRKGPPGPEFAALSTDKHPAAQKETFFVDLGAEYIPGVPSQAFVTILYRNGQELDTAAGGDMSKFFELSERVAAGN</sequence>
<reference evidence="2" key="1">
    <citation type="journal article" date="2017" name="Nat. Microbiol.">
        <title>Global analysis of biosynthetic gene clusters reveals vast potential of secondary metabolite production in Penicillium species.</title>
        <authorList>
            <person name="Nielsen J.C."/>
            <person name="Grijseels S."/>
            <person name="Prigent S."/>
            <person name="Ji B."/>
            <person name="Dainat J."/>
            <person name="Nielsen K.F."/>
            <person name="Frisvad J.C."/>
            <person name="Workman M."/>
            <person name="Nielsen J."/>
        </authorList>
    </citation>
    <scope>NUCLEOTIDE SEQUENCE [LARGE SCALE GENOMIC DNA]</scope>
    <source>
        <strain evidence="2">IBT 31811</strain>
    </source>
</reference>
<dbReference type="Proteomes" id="UP000191672">
    <property type="component" value="Unassembled WGS sequence"/>
</dbReference>
<protein>
    <recommendedName>
        <fullName evidence="3">Thioredoxin domain-containing protein</fullName>
    </recommendedName>
</protein>
<keyword evidence="2" id="KW-1185">Reference proteome</keyword>
<dbReference type="OrthoDB" id="4361376at2759"/>
<dbReference type="EMBL" id="MDYN01000004">
    <property type="protein sequence ID" value="OQD88371.1"/>
    <property type="molecule type" value="Genomic_DNA"/>
</dbReference>